<dbReference type="Proteomes" id="UP000179072">
    <property type="component" value="Unassembled WGS sequence"/>
</dbReference>
<sequence>MIVAEPSKIEEAKKVTTYDLSRNENGFLVELFKSKSGINTEAYLTCATIGAFKGYHLHRVRASRYVCIKGKMKIILYINGKREEHILSEDNPQRLFIPKNIPTGLLNIGDSDGWLINYPDPPYDPNLKDEQVDFTEEECESGAYLKKIELFDELDQNSVND</sequence>
<evidence type="ECO:0000259" key="1">
    <source>
        <dbReference type="Pfam" id="PF05523"/>
    </source>
</evidence>
<evidence type="ECO:0000313" key="2">
    <source>
        <dbReference type="EMBL" id="OGK43982.1"/>
    </source>
</evidence>
<gene>
    <name evidence="2" type="ORF">A2957_02800</name>
</gene>
<dbReference type="EMBL" id="MGAK01000027">
    <property type="protein sequence ID" value="OGK43982.1"/>
    <property type="molecule type" value="Genomic_DNA"/>
</dbReference>
<reference evidence="2 3" key="1">
    <citation type="journal article" date="2016" name="Nat. Commun.">
        <title>Thousands of microbial genomes shed light on interconnected biogeochemical processes in an aquifer system.</title>
        <authorList>
            <person name="Anantharaman K."/>
            <person name="Brown C.T."/>
            <person name="Hug L.A."/>
            <person name="Sharon I."/>
            <person name="Castelle C.J."/>
            <person name="Probst A.J."/>
            <person name="Thomas B.C."/>
            <person name="Singh A."/>
            <person name="Wilkins M.J."/>
            <person name="Karaoz U."/>
            <person name="Brodie E.L."/>
            <person name="Williams K.H."/>
            <person name="Hubbard S.S."/>
            <person name="Banfield J.F."/>
        </authorList>
    </citation>
    <scope>NUCLEOTIDE SEQUENCE [LARGE SCALE GENOMIC DNA]</scope>
</reference>
<protein>
    <recommendedName>
        <fullName evidence="1">Sugar 3,4-ketoisomerase QdtA cupin domain-containing protein</fullName>
    </recommendedName>
</protein>
<dbReference type="InterPro" id="IPR011051">
    <property type="entry name" value="RmlC_Cupin_sf"/>
</dbReference>
<dbReference type="Pfam" id="PF05523">
    <property type="entry name" value="FdtA"/>
    <property type="match status" value="1"/>
</dbReference>
<proteinExistence type="predicted"/>
<dbReference type="InterPro" id="IPR014710">
    <property type="entry name" value="RmlC-like_jellyroll"/>
</dbReference>
<comment type="caution">
    <text evidence="2">The sequence shown here is derived from an EMBL/GenBank/DDBJ whole genome shotgun (WGS) entry which is preliminary data.</text>
</comment>
<dbReference type="InterPro" id="IPR008894">
    <property type="entry name" value="QdtA_cupin_dom"/>
</dbReference>
<dbReference type="STRING" id="1802060.A2957_02800"/>
<name>A0A1F7IKU9_9BACT</name>
<dbReference type="AlphaFoldDB" id="A0A1F7IKU9"/>
<organism evidence="2 3">
    <name type="scientific">Candidatus Roizmanbacteria bacterium RIFCSPLOWO2_01_FULL_38_11</name>
    <dbReference type="NCBI Taxonomy" id="1802060"/>
    <lineage>
        <taxon>Bacteria</taxon>
        <taxon>Candidatus Roizmaniibacteriota</taxon>
    </lineage>
</organism>
<dbReference type="SUPFAM" id="SSF51182">
    <property type="entry name" value="RmlC-like cupins"/>
    <property type="match status" value="1"/>
</dbReference>
<dbReference type="Gene3D" id="2.60.120.10">
    <property type="entry name" value="Jelly Rolls"/>
    <property type="match status" value="1"/>
</dbReference>
<evidence type="ECO:0000313" key="3">
    <source>
        <dbReference type="Proteomes" id="UP000179072"/>
    </source>
</evidence>
<feature type="domain" description="Sugar 3,4-ketoisomerase QdtA cupin" evidence="1">
    <location>
        <begin position="49"/>
        <end position="108"/>
    </location>
</feature>
<accession>A0A1F7IKU9</accession>